<keyword evidence="3" id="KW-0547">Nucleotide-binding</keyword>
<dbReference type="InterPro" id="IPR014001">
    <property type="entry name" value="Helicase_ATP-bd"/>
</dbReference>
<dbReference type="PROSITE" id="PS51192">
    <property type="entry name" value="HELICASE_ATP_BIND_1"/>
    <property type="match status" value="1"/>
</dbReference>
<feature type="compositionally biased region" description="Pro residues" evidence="1">
    <location>
        <begin position="616"/>
        <end position="628"/>
    </location>
</feature>
<keyword evidence="3" id="KW-0067">ATP-binding</keyword>
<gene>
    <name evidence="3" type="ORF">GJ668_09810</name>
</gene>
<keyword evidence="3" id="KW-0378">Hydrolase</keyword>
<organism evidence="3 4">
    <name type="scientific">Allochromatium palmeri</name>
    <dbReference type="NCBI Taxonomy" id="231048"/>
    <lineage>
        <taxon>Bacteria</taxon>
        <taxon>Pseudomonadati</taxon>
        <taxon>Pseudomonadota</taxon>
        <taxon>Gammaproteobacteria</taxon>
        <taxon>Chromatiales</taxon>
        <taxon>Chromatiaceae</taxon>
        <taxon>Allochromatium</taxon>
    </lineage>
</organism>
<dbReference type="PANTHER" id="PTHR47396:SF1">
    <property type="entry name" value="ATP-DEPENDENT HELICASE IRC3-RELATED"/>
    <property type="match status" value="1"/>
</dbReference>
<dbReference type="NCBIfam" id="NF046051">
    <property type="entry name" value="restrict_EcoAI"/>
    <property type="match status" value="1"/>
</dbReference>
<dbReference type="GO" id="GO:0009307">
    <property type="term" value="P:DNA restriction-modification system"/>
    <property type="evidence" value="ECO:0007669"/>
    <property type="project" value="UniProtKB-KW"/>
</dbReference>
<dbReference type="Gene3D" id="3.40.50.300">
    <property type="entry name" value="P-loop containing nucleotide triphosphate hydrolases"/>
    <property type="match status" value="2"/>
</dbReference>
<dbReference type="GO" id="GO:0005524">
    <property type="term" value="F:ATP binding"/>
    <property type="evidence" value="ECO:0007669"/>
    <property type="project" value="UniProtKB-KW"/>
</dbReference>
<feature type="domain" description="Helicase ATP-binding" evidence="2">
    <location>
        <begin position="178"/>
        <end position="360"/>
    </location>
</feature>
<dbReference type="InterPro" id="IPR007409">
    <property type="entry name" value="Restrct_endonuc_type1_HsdR_N"/>
</dbReference>
<evidence type="ECO:0000313" key="3">
    <source>
        <dbReference type="EMBL" id="MTW21387.1"/>
    </source>
</evidence>
<dbReference type="AlphaFoldDB" id="A0A6N8EFQ8"/>
<evidence type="ECO:0000256" key="1">
    <source>
        <dbReference type="SAM" id="MobiDB-lite"/>
    </source>
</evidence>
<dbReference type="GO" id="GO:0003677">
    <property type="term" value="F:DNA binding"/>
    <property type="evidence" value="ECO:0007669"/>
    <property type="project" value="UniProtKB-KW"/>
</dbReference>
<accession>A0A6N8EFQ8</accession>
<dbReference type="InterPro" id="IPR027417">
    <property type="entry name" value="P-loop_NTPase"/>
</dbReference>
<dbReference type="RefSeq" id="WP_155449976.1">
    <property type="nucleotide sequence ID" value="NZ_WNKT01000018.1"/>
</dbReference>
<dbReference type="Pfam" id="PF04313">
    <property type="entry name" value="HSDR_N"/>
    <property type="match status" value="1"/>
</dbReference>
<sequence length="819" mass="92460">MVKQTLSEDDISVKFVTPAIVRAGWDELTQIRRQVTFTKGRLIVRVRLVTRGRAKRADIILYYAGIPIAIIEIKDKRHALGDGMQQGLEYAKILDVPFVFATNGDGFVFHDRTGQGAQLETTLGLDQFPAPADLWTLYRTWKGLGPEQEALVLQPYYDDGSGREPRYYQRNAINATVEAIARGLTRILLVMATGTGKTYTAFQIIWRLWKAGHKQRILFLADRNVLIDQTMVNDFRPFGPAMAKLSTSTKTIERADGHTTELTSAVDRRRRVDTAYEIYLGLYQALTGPEERQKLYRDFSPGFFDLIVVDECHRGSAAEDSAWREILDYFSAATQIGLTATPKETEYVSNIHYFGPPVYSYSLKQGIHDGFLAPYKVIKVHLDVDVTGYRPKPEETDLNGHRIEDRLYNQKDFDRSLVIDERTARVARWVSDYLKQSGDRFQKTIVFCVDTEHAARMRQALINENADLAQANSRYVMRITGDDAEGQAQLGNFIDPESRYPVIVTTSRLLSTGVDAQTCRLIVLDREVGSMTEFKQILGRGTRVHEDSGKYYFTLVDFRKATNHFADPDFDGEPVQIYEPDEGDPPLPPEDVAPGAEDEDPIPPQPGEDETVIVDPQPPEIPLPIGDPEPPRKYYIQGQPVRVLTERVEYLDASGKLVTESLRDYSRRTIRDQYASLDQFLRRWRDTEHKAAILAELAEAGLPLEPLAEEIGLDLDPFDLICHIAFDQPPLTRRERAGRLKQGDVFTQYGEQARTVLEALLDKYQDEGLVADLDNVRLLSISPFSAMGTPVQLIKAFGGRAGYEAAVHALQDALYQDAV</sequence>
<feature type="compositionally biased region" description="Acidic residues" evidence="1">
    <location>
        <begin position="596"/>
        <end position="612"/>
    </location>
</feature>
<dbReference type="GO" id="GO:0005829">
    <property type="term" value="C:cytosol"/>
    <property type="evidence" value="ECO:0007669"/>
    <property type="project" value="TreeGrafter"/>
</dbReference>
<dbReference type="Pfam" id="PF08463">
    <property type="entry name" value="EcoEI_R_C"/>
    <property type="match status" value="1"/>
</dbReference>
<keyword evidence="3" id="KW-0347">Helicase</keyword>
<dbReference type="SUPFAM" id="SSF52540">
    <property type="entry name" value="P-loop containing nucleoside triphosphate hydrolases"/>
    <property type="match status" value="2"/>
</dbReference>
<dbReference type="InterPro" id="IPR050742">
    <property type="entry name" value="Helicase_Restrict-Modif_Enz"/>
</dbReference>
<proteinExistence type="predicted"/>
<keyword evidence="4" id="KW-1185">Reference proteome</keyword>
<dbReference type="InterPro" id="IPR013670">
    <property type="entry name" value="EcoEI_R_C_dom"/>
</dbReference>
<name>A0A6N8EFQ8_9GAMM</name>
<reference evidence="3 4" key="1">
    <citation type="submission" date="2019-11" db="EMBL/GenBank/DDBJ databases">
        <title>Whole-genome sequence of the anaerobic purple sulfur bacterium Allochromatium palmeri DSM 15591.</title>
        <authorList>
            <person name="Kyndt J.A."/>
            <person name="Meyer T.E."/>
        </authorList>
    </citation>
    <scope>NUCLEOTIDE SEQUENCE [LARGE SCALE GENOMIC DNA]</scope>
    <source>
        <strain evidence="3 4">DSM 15591</strain>
    </source>
</reference>
<dbReference type="EMBL" id="WNKT01000018">
    <property type="protein sequence ID" value="MTW21387.1"/>
    <property type="molecule type" value="Genomic_DNA"/>
</dbReference>
<evidence type="ECO:0000259" key="2">
    <source>
        <dbReference type="PROSITE" id="PS51192"/>
    </source>
</evidence>
<dbReference type="Gene3D" id="3.90.1570.30">
    <property type="match status" value="1"/>
</dbReference>
<dbReference type="GO" id="GO:0004386">
    <property type="term" value="F:helicase activity"/>
    <property type="evidence" value="ECO:0007669"/>
    <property type="project" value="UniProtKB-KW"/>
</dbReference>
<dbReference type="PANTHER" id="PTHR47396">
    <property type="entry name" value="TYPE I RESTRICTION ENZYME ECOKI R PROTEIN"/>
    <property type="match status" value="1"/>
</dbReference>
<dbReference type="CDD" id="cd18032">
    <property type="entry name" value="DEXHc_RE_I_III_res"/>
    <property type="match status" value="1"/>
</dbReference>
<protein>
    <submittedName>
        <fullName evidence="3">DEAD/DEAH box helicase</fullName>
    </submittedName>
</protein>
<dbReference type="Pfam" id="PF04851">
    <property type="entry name" value="ResIII"/>
    <property type="match status" value="1"/>
</dbReference>
<dbReference type="SMART" id="SM00487">
    <property type="entry name" value="DEXDc"/>
    <property type="match status" value="1"/>
</dbReference>
<dbReference type="CDD" id="cd18799">
    <property type="entry name" value="SF2_C_EcoAI-like"/>
    <property type="match status" value="1"/>
</dbReference>
<evidence type="ECO:0000313" key="4">
    <source>
        <dbReference type="Proteomes" id="UP000434044"/>
    </source>
</evidence>
<dbReference type="InterPro" id="IPR006935">
    <property type="entry name" value="Helicase/UvrB_N"/>
</dbReference>
<dbReference type="OrthoDB" id="9804086at2"/>
<comment type="caution">
    <text evidence="3">The sequence shown here is derived from an EMBL/GenBank/DDBJ whole genome shotgun (WGS) entry which is preliminary data.</text>
</comment>
<feature type="region of interest" description="Disordered" evidence="1">
    <location>
        <begin position="567"/>
        <end position="632"/>
    </location>
</feature>
<dbReference type="GO" id="GO:0009035">
    <property type="term" value="F:type I site-specific deoxyribonuclease activity"/>
    <property type="evidence" value="ECO:0007669"/>
    <property type="project" value="UniProtKB-EC"/>
</dbReference>
<dbReference type="Proteomes" id="UP000434044">
    <property type="component" value="Unassembled WGS sequence"/>
</dbReference>